<name>A0A4Y8CQF3_9HELO</name>
<gene>
    <name evidence="2" type="ORF">BOTCAL_0448g00050</name>
</gene>
<keyword evidence="3" id="KW-1185">Reference proteome</keyword>
<dbReference type="EMBL" id="PHWZ01000447">
    <property type="protein sequence ID" value="TEY39879.1"/>
    <property type="molecule type" value="Genomic_DNA"/>
</dbReference>
<sequence length="310" mass="34859">MLLYAIIESRRKLTCGLKKIVWDAANDDFALAYYTYCKEKGSRSDIGVDWGVFLKTHDFADTLAMVYERGSKLHTRGTEQSGEEIDLRAGPPGQYLMDLQDWEFHKFLCETSDDYLGEITDLVKNYMLQCGNDPAGIYSLRLHFWNTTGHEDVEFLLKIHQSSIKPESKPKKSSAAKSSTKKTTASSNGTSKSSGANTSLVSNFYEGRWRPLHVTDQNPEQRNRSRSRSAGPDPRRSTSLVLRQSSQSSSDGHNGPPRSSSSRREHDQSHRQQDVPSKSTISRSAGKRPAIPSKEGDGKRKRDRTDPPRD</sequence>
<feature type="compositionally biased region" description="Low complexity" evidence="1">
    <location>
        <begin position="173"/>
        <end position="199"/>
    </location>
</feature>
<protein>
    <submittedName>
        <fullName evidence="2">Uncharacterized protein</fullName>
    </submittedName>
</protein>
<accession>A0A4Y8CQF3</accession>
<evidence type="ECO:0000313" key="3">
    <source>
        <dbReference type="Proteomes" id="UP000297299"/>
    </source>
</evidence>
<proteinExistence type="predicted"/>
<dbReference type="AlphaFoldDB" id="A0A4Y8CQF3"/>
<feature type="compositionally biased region" description="Polar residues" evidence="1">
    <location>
        <begin position="274"/>
        <end position="283"/>
    </location>
</feature>
<feature type="compositionally biased region" description="Low complexity" evidence="1">
    <location>
        <begin position="237"/>
        <end position="250"/>
    </location>
</feature>
<comment type="caution">
    <text evidence="2">The sequence shown here is derived from an EMBL/GenBank/DDBJ whole genome shotgun (WGS) entry which is preliminary data.</text>
</comment>
<feature type="compositionally biased region" description="Basic and acidic residues" evidence="1">
    <location>
        <begin position="262"/>
        <end position="273"/>
    </location>
</feature>
<dbReference type="Proteomes" id="UP000297299">
    <property type="component" value="Unassembled WGS sequence"/>
</dbReference>
<evidence type="ECO:0000256" key="1">
    <source>
        <dbReference type="SAM" id="MobiDB-lite"/>
    </source>
</evidence>
<evidence type="ECO:0000313" key="2">
    <source>
        <dbReference type="EMBL" id="TEY39879.1"/>
    </source>
</evidence>
<feature type="compositionally biased region" description="Basic and acidic residues" evidence="1">
    <location>
        <begin position="294"/>
        <end position="310"/>
    </location>
</feature>
<reference evidence="2 3" key="1">
    <citation type="submission" date="2017-11" db="EMBL/GenBank/DDBJ databases">
        <title>Comparative genomics of Botrytis spp.</title>
        <authorList>
            <person name="Valero-Jimenez C.A."/>
            <person name="Tapia P."/>
            <person name="Veloso J."/>
            <person name="Silva-Moreno E."/>
            <person name="Staats M."/>
            <person name="Valdes J.H."/>
            <person name="Van Kan J.A.L."/>
        </authorList>
    </citation>
    <scope>NUCLEOTIDE SEQUENCE [LARGE SCALE GENOMIC DNA]</scope>
    <source>
        <strain evidence="2 3">MUCL2830</strain>
    </source>
</reference>
<dbReference type="OrthoDB" id="3564674at2759"/>
<feature type="region of interest" description="Disordered" evidence="1">
    <location>
        <begin position="163"/>
        <end position="310"/>
    </location>
</feature>
<organism evidence="2 3">
    <name type="scientific">Botryotinia calthae</name>
    <dbReference type="NCBI Taxonomy" id="38488"/>
    <lineage>
        <taxon>Eukaryota</taxon>
        <taxon>Fungi</taxon>
        <taxon>Dikarya</taxon>
        <taxon>Ascomycota</taxon>
        <taxon>Pezizomycotina</taxon>
        <taxon>Leotiomycetes</taxon>
        <taxon>Helotiales</taxon>
        <taxon>Sclerotiniaceae</taxon>
        <taxon>Botryotinia</taxon>
    </lineage>
</organism>